<dbReference type="EMBL" id="LAJX01000074">
    <property type="protein sequence ID" value="KJV06932.1"/>
    <property type="molecule type" value="Genomic_DNA"/>
</dbReference>
<dbReference type="Proteomes" id="UP000033684">
    <property type="component" value="Unassembled WGS sequence"/>
</dbReference>
<evidence type="ECO:0000313" key="3">
    <source>
        <dbReference type="EMBL" id="KJV06932.1"/>
    </source>
</evidence>
<dbReference type="Pfam" id="PF00805">
    <property type="entry name" value="Pentapeptide"/>
    <property type="match status" value="3"/>
</dbReference>
<dbReference type="AlphaFoldDB" id="A0A0F3IJT4"/>
<keyword evidence="2" id="KW-1133">Transmembrane helix</keyword>
<name>A0A0F3IJT4_9GAMM</name>
<feature type="transmembrane region" description="Helical" evidence="2">
    <location>
        <begin position="272"/>
        <end position="291"/>
    </location>
</feature>
<feature type="transmembrane region" description="Helical" evidence="2">
    <location>
        <begin position="26"/>
        <end position="46"/>
    </location>
</feature>
<proteinExistence type="predicted"/>
<dbReference type="InterPro" id="IPR001646">
    <property type="entry name" value="5peptide_repeat"/>
</dbReference>
<dbReference type="Gene3D" id="2.160.20.80">
    <property type="entry name" value="E3 ubiquitin-protein ligase SopA"/>
    <property type="match status" value="1"/>
</dbReference>
<organism evidence="3 4">
    <name type="scientific">Methylocucumis oryzae</name>
    <dbReference type="NCBI Taxonomy" id="1632867"/>
    <lineage>
        <taxon>Bacteria</taxon>
        <taxon>Pseudomonadati</taxon>
        <taxon>Pseudomonadota</taxon>
        <taxon>Gammaproteobacteria</taxon>
        <taxon>Methylococcales</taxon>
        <taxon>Methylococcaceae</taxon>
        <taxon>Methylocucumis</taxon>
    </lineage>
</organism>
<feature type="transmembrane region" description="Helical" evidence="2">
    <location>
        <begin position="242"/>
        <end position="260"/>
    </location>
</feature>
<evidence type="ECO:0000313" key="4">
    <source>
        <dbReference type="Proteomes" id="UP000033684"/>
    </source>
</evidence>
<keyword evidence="2" id="KW-0472">Membrane</keyword>
<dbReference type="SUPFAM" id="SSF141571">
    <property type="entry name" value="Pentapeptide repeat-like"/>
    <property type="match status" value="1"/>
</dbReference>
<protein>
    <recommendedName>
        <fullName evidence="5">Pentapeptide repeat-containing protein</fullName>
    </recommendedName>
</protein>
<accession>A0A0F3IJT4</accession>
<reference evidence="3 4" key="2">
    <citation type="journal article" date="2016" name="Microb. Ecol.">
        <title>Genome Characteristics of a Novel Type I Methanotroph (Sn10-6) Isolated from a Flooded Indian Rice Field.</title>
        <authorList>
            <person name="Rahalkar M.C."/>
            <person name="Pandit P.S."/>
            <person name="Dhakephalkar P.K."/>
            <person name="Pore S."/>
            <person name="Arora P."/>
            <person name="Kapse N."/>
        </authorList>
    </citation>
    <scope>NUCLEOTIDE SEQUENCE [LARGE SCALE GENOMIC DNA]</scope>
    <source>
        <strain evidence="3 4">Sn10-6</strain>
    </source>
</reference>
<dbReference type="PANTHER" id="PTHR47485">
    <property type="entry name" value="THYLAKOID LUMENAL 17.4 KDA PROTEIN, CHLOROPLASTIC"/>
    <property type="match status" value="1"/>
</dbReference>
<keyword evidence="2" id="KW-0812">Transmembrane</keyword>
<keyword evidence="1" id="KW-0677">Repeat</keyword>
<feature type="transmembrane region" description="Helical" evidence="2">
    <location>
        <begin position="67"/>
        <end position="89"/>
    </location>
</feature>
<evidence type="ECO:0000256" key="1">
    <source>
        <dbReference type="ARBA" id="ARBA00022737"/>
    </source>
</evidence>
<sequence length="594" mass="68610">MTTINNTAGASAAEMMDNLRSEAAELRNFTITFLSLLLYVWLIVVATDHEQILRNTPVKLPLLDVDIPLLGFYGFMPPFLFFIHLYILIQHYLFSQYAFQFEKTLKRERISVQKDLRHRLGDLPFLHWLLGQHKGLMQLLMTLISIVSLIVITPLMFWLMQVRFLPYHDEGIVLCQEIFLTLDVMVLAYVWPKTLHRDDKNLAWWLLKTNQRYAHRKEWFYLKCLYLRGRIELSPVAWSWHYLIRIVSVLTTLVLQYVAIRRNPLCKILQGVSRVFFGLWLIMLCFLSWLVSVPPDSSQEQWWLAKVFLFENKATELGLKIEPINNQPKYWLLESVTYNSQSRWLFKPTTWLHEKIVTDKKLEEIVKNHDPARVFEVTCPIAKEQHGKSKKPLAEQGSDPKCYEVDAPLPRNLILREKVLTADANLKPELAAALQSEQIVSEKILNKINPIDLQSRNFDYSDFSNSTIPGANMQRASMRYANFHEARLNRVQMTMAVINNAVLDSAKLHNANLSRTSLHNADLSRAELDNTNLTFAELHGAFILATNLNGGDLSGTEFNGAYLYKAIFKNTELHGASFHGADLTNTEFHGANFD</sequence>
<evidence type="ECO:0000256" key="2">
    <source>
        <dbReference type="SAM" id="Phobius"/>
    </source>
</evidence>
<evidence type="ECO:0008006" key="5">
    <source>
        <dbReference type="Google" id="ProtNLM"/>
    </source>
</evidence>
<gene>
    <name evidence="3" type="ORF">VZ94_08120</name>
</gene>
<dbReference type="PANTHER" id="PTHR47485:SF1">
    <property type="entry name" value="THYLAKOID LUMENAL 17.4 KDA PROTEIN, CHLOROPLASTIC"/>
    <property type="match status" value="1"/>
</dbReference>
<keyword evidence="4" id="KW-1185">Reference proteome</keyword>
<reference evidence="4" key="1">
    <citation type="submission" date="2015-03" db="EMBL/GenBank/DDBJ databases">
        <title>Draft genome sequence of a novel methanotroph (Sn10-6) isolated from flooded ricefield rhizosphere in India.</title>
        <authorList>
            <person name="Pandit P.S."/>
            <person name="Pore S.D."/>
            <person name="Arora P."/>
            <person name="Kapse N.G."/>
            <person name="Dhakephalkar P.K."/>
            <person name="Rahalkar M.C."/>
        </authorList>
    </citation>
    <scope>NUCLEOTIDE SEQUENCE [LARGE SCALE GENOMIC DNA]</scope>
    <source>
        <strain evidence="4">Sn10-6</strain>
    </source>
</reference>
<comment type="caution">
    <text evidence="3">The sequence shown here is derived from an EMBL/GenBank/DDBJ whole genome shotgun (WGS) entry which is preliminary data.</text>
</comment>
<feature type="transmembrane region" description="Helical" evidence="2">
    <location>
        <begin position="136"/>
        <end position="159"/>
    </location>
</feature>